<keyword evidence="1" id="KW-0472">Membrane</keyword>
<evidence type="ECO:0008006" key="4">
    <source>
        <dbReference type="Google" id="ProtNLM"/>
    </source>
</evidence>
<evidence type="ECO:0000313" key="3">
    <source>
        <dbReference type="Proteomes" id="UP000198287"/>
    </source>
</evidence>
<protein>
    <recommendedName>
        <fullName evidence="4">Gustatory receptor</fullName>
    </recommendedName>
</protein>
<feature type="transmembrane region" description="Helical" evidence="1">
    <location>
        <begin position="53"/>
        <end position="69"/>
    </location>
</feature>
<proteinExistence type="predicted"/>
<feature type="transmembrane region" description="Helical" evidence="1">
    <location>
        <begin position="285"/>
        <end position="307"/>
    </location>
</feature>
<dbReference type="AlphaFoldDB" id="A0A226EGT5"/>
<keyword evidence="1" id="KW-1133">Transmembrane helix</keyword>
<keyword evidence="3" id="KW-1185">Reference proteome</keyword>
<dbReference type="Proteomes" id="UP000198287">
    <property type="component" value="Unassembled WGS sequence"/>
</dbReference>
<name>A0A226EGT5_FOLCA</name>
<feature type="transmembrane region" description="Helical" evidence="1">
    <location>
        <begin position="75"/>
        <end position="94"/>
    </location>
</feature>
<organism evidence="2 3">
    <name type="scientific">Folsomia candida</name>
    <name type="common">Springtail</name>
    <dbReference type="NCBI Taxonomy" id="158441"/>
    <lineage>
        <taxon>Eukaryota</taxon>
        <taxon>Metazoa</taxon>
        <taxon>Ecdysozoa</taxon>
        <taxon>Arthropoda</taxon>
        <taxon>Hexapoda</taxon>
        <taxon>Collembola</taxon>
        <taxon>Entomobryomorpha</taxon>
        <taxon>Isotomoidea</taxon>
        <taxon>Isotomidae</taxon>
        <taxon>Proisotominae</taxon>
        <taxon>Folsomia</taxon>
    </lineage>
</organism>
<feature type="transmembrane region" description="Helical" evidence="1">
    <location>
        <begin position="197"/>
        <end position="216"/>
    </location>
</feature>
<evidence type="ECO:0000313" key="2">
    <source>
        <dbReference type="EMBL" id="OXA56835.1"/>
    </source>
</evidence>
<reference evidence="2 3" key="1">
    <citation type="submission" date="2015-12" db="EMBL/GenBank/DDBJ databases">
        <title>The genome of Folsomia candida.</title>
        <authorList>
            <person name="Faddeeva A."/>
            <person name="Derks M.F."/>
            <person name="Anvar Y."/>
            <person name="Smit S."/>
            <person name="Van Straalen N."/>
            <person name="Roelofs D."/>
        </authorList>
    </citation>
    <scope>NUCLEOTIDE SEQUENCE [LARGE SCALE GENOMIC DNA]</scope>
    <source>
        <strain evidence="2 3">VU population</strain>
        <tissue evidence="2">Whole body</tissue>
    </source>
</reference>
<feature type="transmembrane region" description="Helical" evidence="1">
    <location>
        <begin position="172"/>
        <end position="190"/>
    </location>
</feature>
<keyword evidence="1" id="KW-0812">Transmembrane</keyword>
<feature type="transmembrane region" description="Helical" evidence="1">
    <location>
        <begin position="131"/>
        <end position="152"/>
    </location>
</feature>
<evidence type="ECO:0000256" key="1">
    <source>
        <dbReference type="SAM" id="Phobius"/>
    </source>
</evidence>
<gene>
    <name evidence="2" type="ORF">Fcan01_06611</name>
</gene>
<sequence length="377" mass="43235">MFTITFLAHLKLHLQHFKRFAILPFIWDPKTQRVTYVTSDYVRFINKMQMASHFLYVVLQCVMILLSPYSSTTKIIGLVFTCVYATGLGLRFSWDLDPVPMNLINSMIDYECKLLKGTTYNKTIPDKMMSLVLYLVGATAICLPVCCVLVLAKFPCAPPFVGSMLSYCKSGMDLPILIRITVLIFEFVMFAQACISAAFYVNHVLFSGIICLWDYLRLLADRQTNTVEQMDSSLKMYREFRIIEIINSLACSKRLFPTCVTGFPAIQFSSFYVCLKLHENISWPAFGMFPMLYVDAVFLTIVIFTAASRVFKWSEDQLIEWKQNSLVITRKSRLRKTLNSLPSLKIRMGGNFVDTLTPLVIQDFCIRTSVSMLLLFQ</sequence>
<dbReference type="EMBL" id="LNIX01000003">
    <property type="protein sequence ID" value="OXA56835.1"/>
    <property type="molecule type" value="Genomic_DNA"/>
</dbReference>
<accession>A0A226EGT5</accession>
<comment type="caution">
    <text evidence="2">The sequence shown here is derived from an EMBL/GenBank/DDBJ whole genome shotgun (WGS) entry which is preliminary data.</text>
</comment>